<evidence type="ECO:0000259" key="11">
    <source>
        <dbReference type="PROSITE" id="PS50001"/>
    </source>
</evidence>
<dbReference type="Gene3D" id="3.30.420.140">
    <property type="entry name" value="YqgF/RNase H-like domain"/>
    <property type="match status" value="1"/>
</dbReference>
<dbReference type="Pfam" id="PF14635">
    <property type="entry name" value="HHH_7"/>
    <property type="match status" value="1"/>
</dbReference>
<dbReference type="PhylomeDB" id="A7SRR7"/>
<evidence type="ECO:0000256" key="6">
    <source>
        <dbReference type="ARBA" id="ARBA00070965"/>
    </source>
</evidence>
<dbReference type="FunFam" id="1.10.10.2740:FF:000002">
    <property type="entry name" value="Transcription elongation factor Spt6"/>
    <property type="match status" value="1"/>
</dbReference>
<dbReference type="SMART" id="SM00732">
    <property type="entry name" value="YqgFc"/>
    <property type="match status" value="1"/>
</dbReference>
<dbReference type="GO" id="GO:0034728">
    <property type="term" value="P:nucleosome organization"/>
    <property type="evidence" value="ECO:0000318"/>
    <property type="project" value="GO_Central"/>
</dbReference>
<dbReference type="SUPFAM" id="SSF53098">
    <property type="entry name" value="Ribonuclease H-like"/>
    <property type="match status" value="1"/>
</dbReference>
<evidence type="ECO:0000256" key="3">
    <source>
        <dbReference type="ARBA" id="ARBA00023163"/>
    </source>
</evidence>
<keyword evidence="4 8" id="KW-0539">Nucleus</keyword>
<dbReference type="EMBL" id="DS469766">
    <property type="protein sequence ID" value="EDO33602.1"/>
    <property type="molecule type" value="Genomic_DNA"/>
</dbReference>
<dbReference type="SUPFAM" id="SSF158832">
    <property type="entry name" value="Tex N-terminal region-like"/>
    <property type="match status" value="1"/>
</dbReference>
<reference evidence="13 14" key="1">
    <citation type="journal article" date="2007" name="Science">
        <title>Sea anemone genome reveals ancestral eumetazoan gene repertoire and genomic organization.</title>
        <authorList>
            <person name="Putnam N.H."/>
            <person name="Srivastava M."/>
            <person name="Hellsten U."/>
            <person name="Dirks B."/>
            <person name="Chapman J."/>
            <person name="Salamov A."/>
            <person name="Terry A."/>
            <person name="Shapiro H."/>
            <person name="Lindquist E."/>
            <person name="Kapitonov V.V."/>
            <person name="Jurka J."/>
            <person name="Genikhovich G."/>
            <person name="Grigoriev I.V."/>
            <person name="Lucas S.M."/>
            <person name="Steele R.E."/>
            <person name="Finnerty J.R."/>
            <person name="Technau U."/>
            <person name="Martindale M.Q."/>
            <person name="Rokhsar D.S."/>
        </authorList>
    </citation>
    <scope>NUCLEOTIDE SEQUENCE [LARGE SCALE GENOMIC DNA]</scope>
    <source>
        <strain evidence="14">CH2 X CH6</strain>
    </source>
</reference>
<dbReference type="InterPro" id="IPR028231">
    <property type="entry name" value="Spt6_YqgF"/>
</dbReference>
<dbReference type="OMA" id="GYFYLCF"/>
<dbReference type="GO" id="GO:0140673">
    <property type="term" value="P:transcription elongation-coupled chromatin remodeling"/>
    <property type="evidence" value="ECO:0007669"/>
    <property type="project" value="InterPro"/>
</dbReference>
<dbReference type="InterPro" id="IPR003029">
    <property type="entry name" value="S1_domain"/>
</dbReference>
<dbReference type="InterPro" id="IPR023319">
    <property type="entry name" value="Tex-like_HTH_dom_sf"/>
</dbReference>
<dbReference type="InterPro" id="IPR017072">
    <property type="entry name" value="TF_Spt6"/>
</dbReference>
<dbReference type="HOGENOM" id="CLU_001680_4_0_1"/>
<dbReference type="Pfam" id="PF00575">
    <property type="entry name" value="S1"/>
    <property type="match status" value="1"/>
</dbReference>
<protein>
    <recommendedName>
        <fullName evidence="6">Suppressor of Ty 6 homolog</fullName>
    </recommendedName>
    <alternativeName>
        <fullName evidence="7">Abnormal embryogenesis protein 5</fullName>
    </alternativeName>
</protein>
<comment type="similarity">
    <text evidence="2 8">Belongs to the SPT6 family.</text>
</comment>
<dbReference type="Gene3D" id="1.10.10.2740">
    <property type="entry name" value="Spt6, Death-like domain"/>
    <property type="match status" value="1"/>
</dbReference>
<evidence type="ECO:0000256" key="2">
    <source>
        <dbReference type="ARBA" id="ARBA00009253"/>
    </source>
</evidence>
<organism evidence="13 14">
    <name type="scientific">Nematostella vectensis</name>
    <name type="common">Starlet sea anemone</name>
    <dbReference type="NCBI Taxonomy" id="45351"/>
    <lineage>
        <taxon>Eukaryota</taxon>
        <taxon>Metazoa</taxon>
        <taxon>Cnidaria</taxon>
        <taxon>Anthozoa</taxon>
        <taxon>Hexacorallia</taxon>
        <taxon>Actiniaria</taxon>
        <taxon>Edwardsiidae</taxon>
        <taxon>Nematostella</taxon>
    </lineage>
</organism>
<evidence type="ECO:0000256" key="4">
    <source>
        <dbReference type="ARBA" id="ARBA00023242"/>
    </source>
</evidence>
<comment type="subunit">
    <text evidence="5">Interacts with glp-1 and lin-12.</text>
</comment>
<dbReference type="FunFam" id="3.30.505.10:FF:000030">
    <property type="entry name" value="Transcription elongation factor spt6"/>
    <property type="match status" value="1"/>
</dbReference>
<dbReference type="InterPro" id="IPR023323">
    <property type="entry name" value="Tex-like_dom_sf"/>
</dbReference>
<dbReference type="Gene3D" id="2.40.50.140">
    <property type="entry name" value="Nucleic acid-binding proteins"/>
    <property type="match status" value="1"/>
</dbReference>
<evidence type="ECO:0000256" key="9">
    <source>
        <dbReference type="PROSITE-ProRule" id="PRU00191"/>
    </source>
</evidence>
<feature type="domain" description="S1 motif" evidence="12">
    <location>
        <begin position="1075"/>
        <end position="1130"/>
    </location>
</feature>
<dbReference type="InterPro" id="IPR042066">
    <property type="entry name" value="Spt6_death-like"/>
</dbReference>
<dbReference type="SUPFAM" id="SSF50249">
    <property type="entry name" value="Nucleic acid-binding proteins"/>
    <property type="match status" value="1"/>
</dbReference>
<dbReference type="InterPro" id="IPR055179">
    <property type="entry name" value="Tex-like_central_region"/>
</dbReference>
<accession>A7SRR7</accession>
<keyword evidence="9" id="KW-0727">SH2 domain</keyword>
<dbReference type="SUPFAM" id="SSF47781">
    <property type="entry name" value="RuvA domain 2-like"/>
    <property type="match status" value="2"/>
</dbReference>
<comment type="subcellular location">
    <subcellularLocation>
        <location evidence="1 8">Nucleus</location>
    </subcellularLocation>
</comment>
<dbReference type="PROSITE" id="PS50126">
    <property type="entry name" value="S1"/>
    <property type="match status" value="1"/>
</dbReference>
<dbReference type="GO" id="GO:0006368">
    <property type="term" value="P:transcription elongation by RNA polymerase II"/>
    <property type="evidence" value="ECO:0000318"/>
    <property type="project" value="GO_Central"/>
</dbReference>
<dbReference type="FunFam" id="2.40.50.140:FF:000429">
    <property type="entry name" value="Transcription elongation factor SPT6"/>
    <property type="match status" value="1"/>
</dbReference>
<dbReference type="eggNOG" id="KOG1856">
    <property type="taxonomic scope" value="Eukaryota"/>
</dbReference>
<proteinExistence type="inferred from homology"/>
<feature type="domain" description="SH2" evidence="11">
    <location>
        <begin position="1172"/>
        <end position="1279"/>
    </location>
</feature>
<dbReference type="Pfam" id="PF22706">
    <property type="entry name" value="Tex_central_region"/>
    <property type="match status" value="1"/>
</dbReference>
<dbReference type="CDD" id="cd09918">
    <property type="entry name" value="SH2_Nterm_SPT6_like"/>
    <property type="match status" value="1"/>
</dbReference>
<dbReference type="GO" id="GO:0031491">
    <property type="term" value="F:nucleosome binding"/>
    <property type="evidence" value="ECO:0000318"/>
    <property type="project" value="GO_Central"/>
</dbReference>
<feature type="region of interest" description="Disordered" evidence="10">
    <location>
        <begin position="87"/>
        <end position="109"/>
    </location>
</feature>
<dbReference type="SUPFAM" id="SSF55550">
    <property type="entry name" value="SH2 domain"/>
    <property type="match status" value="1"/>
</dbReference>
<dbReference type="FunFam" id="3.30.505.10:FF:000050">
    <property type="entry name" value="Transcription elongation factor spt6"/>
    <property type="match status" value="1"/>
</dbReference>
<dbReference type="InterPro" id="IPR006641">
    <property type="entry name" value="YqgF/RNaseH-like_dom"/>
</dbReference>
<dbReference type="Gene3D" id="1.10.3500.10">
    <property type="entry name" value="Tex N-terminal region-like"/>
    <property type="match status" value="1"/>
</dbReference>
<evidence type="ECO:0000256" key="10">
    <source>
        <dbReference type="SAM" id="MobiDB-lite"/>
    </source>
</evidence>
<dbReference type="InterPro" id="IPR010994">
    <property type="entry name" value="RuvA_2-like"/>
</dbReference>
<dbReference type="SMART" id="SM00252">
    <property type="entry name" value="SH2"/>
    <property type="match status" value="1"/>
</dbReference>
<dbReference type="PROSITE" id="PS50001">
    <property type="entry name" value="SH2"/>
    <property type="match status" value="1"/>
</dbReference>
<dbReference type="InterPro" id="IPR035018">
    <property type="entry name" value="Spt6_SH2_C"/>
</dbReference>
<feature type="region of interest" description="Disordered" evidence="10">
    <location>
        <begin position="329"/>
        <end position="352"/>
    </location>
</feature>
<dbReference type="PANTHER" id="PTHR10145:SF6">
    <property type="entry name" value="TRANSCRIPTION ELONGATION FACTOR SPT6"/>
    <property type="match status" value="1"/>
</dbReference>
<dbReference type="InterPro" id="IPR028088">
    <property type="entry name" value="Spt6_HTH_DNA-bd_dom"/>
</dbReference>
<feature type="region of interest" description="Disordered" evidence="10">
    <location>
        <begin position="1415"/>
        <end position="1458"/>
    </location>
</feature>
<dbReference type="Pfam" id="PF14633">
    <property type="entry name" value="SH2_2"/>
    <property type="match status" value="1"/>
</dbReference>
<feature type="compositionally biased region" description="Basic and acidic residues" evidence="10">
    <location>
        <begin position="333"/>
        <end position="344"/>
    </location>
</feature>
<dbReference type="InterPro" id="IPR035420">
    <property type="entry name" value="Spt6_SH2"/>
</dbReference>
<dbReference type="SMART" id="SM00316">
    <property type="entry name" value="S1"/>
    <property type="match status" value="1"/>
</dbReference>
<evidence type="ECO:0000256" key="1">
    <source>
        <dbReference type="ARBA" id="ARBA00004123"/>
    </source>
</evidence>
<sequence length="1493" mass="172181">MPARQTPEPVAQPVDSTYADIIDSEEEDEDDFDNFIVDDEGKPIKQARRKRVVIEGQHDSALQEAQDIFGLEFDFDEFDKFGQDDYDEEEDYEDEDDDDDEQAVMRRKSRKKATKKSIYEVFEPSELEKGMLTDKDTLIKNTDIPERFQLRGVPVKETDEGELEDEAEWIYKHAFLYLPISQQDVTEQGIHGNPPALKPHTAVGKIREALNLMRNQFFEVPFIANYRKEYVEPELNIDDLWKVFEWDEKWTQLRTRKQNLHRLFEQMQDYQFNKARDDSETPLADDVRILQPEDIDRLDQVQTMEQLKDVYSHFMLYYGNELPAMHEARKKKAKEEREQKRLENENEEEAVEPKIDYDEGPKLKKPMKKDLYSICRQSGLGTLAKKFGLTPDQFGENLRDNYQRHETEQHPLELAEAAEQFQTSMFATTDQVLEGTRHMVAMQIARDPLVRQCVRETYYKRATLSVSPTKKGKKEIDESHPCYTFKYLKQKPVRDLRGDQYLKLSMAEAEGLLNISISIDIANSTGWVVNLMTYFDEVKQLYYRDEFSLLVQEWNGQRMQALSRAFYQMLYPALEKELKTKLLTESKNFVIKSCRNKLKSAIEVAPYQPEQQPDQEYEDMGGDGFRVLALSYLPDPTVPAFLAMLDGEGQVTDYLRLKSLLVRRNAYRQSEREAKEKDMESLKEFILKKRPQVIAVAAVSREATTIVEDIKLCLAELEQEHQMSPIGVELVDGEVARIYQTSIRADNESREYPPVLRHAVSVGRRLQDPVTEFAGLCIEEDELLCIKFHPLQDEVDKEQLIRALHEEFVTVVNDVGVDPNRLLDHAHVIPLLQFVCGLGPRKAAALLKCLRQQGSRLENRSQLVTLCNLGPKIFLNCAGFIKIDTQAISDTSTNYVEVLDGSRVHPETYEWAKQMAVDALEYDEATEENNPSAALEEILEAPDRLKDLDLDAFAEELERQNYGNKRITLYDIRDELFGRYAERRVPFRPLSVEDRFKVLTGETSETLYVGKMVMCTVTGFAFRKPSHDMVDQANPEKVEDTGLWQCPFCLKNDYPELSEVWTHLDNGSCPGNATGVRVRMENGISGFIPTKMISDKHIKSPQERVKPGMTLHCRVTRMNMERFQVDLSCRSSDLADKDKKFSLPFDLYYDKDAEEKDKKEDETAKKKANRPKYIKRVIVHPAFRNISFKEAERILSELDQGESIVRPSSKGSDHLTVTWKVDQGIYQHIDIREEGKENAFSLGHSLWIDTEEFEDLDEIIARHIQPMAALAREILNHKYYRAADGGSKAKLEELLVLEKKKAPQRIPYFLSASKEFPGKFLLGYLPRVKPRVEFVSICPEGFRYRGRVHGTLNALFKWFKEHFRDQIPGVTPRMRTTPVAMSESNTPYTPGATPLTSDMDANQLLMQLIGNRNIAPNPNMYASPSTRGDQQGSSYWGSQQTTSSTATPAGGQYPQYGYYQTHNDSISAAVQNYAYEKQQKQLQKQRQQQAYSS</sequence>
<dbReference type="STRING" id="45351.A7SRR7"/>
<dbReference type="Gene3D" id="1.10.10.650">
    <property type="entry name" value="RuvA domain 2-like"/>
    <property type="match status" value="1"/>
</dbReference>
<dbReference type="InterPro" id="IPR035019">
    <property type="entry name" value="Spt6_SH2_N"/>
</dbReference>
<dbReference type="GO" id="GO:0008023">
    <property type="term" value="C:transcription elongation factor complex"/>
    <property type="evidence" value="ECO:0000318"/>
    <property type="project" value="GO_Central"/>
</dbReference>
<evidence type="ECO:0000313" key="14">
    <source>
        <dbReference type="Proteomes" id="UP000001593"/>
    </source>
</evidence>
<evidence type="ECO:0000313" key="13">
    <source>
        <dbReference type="EMBL" id="EDO33602.1"/>
    </source>
</evidence>
<dbReference type="FunFam" id="1.10.10.650:FF:000002">
    <property type="entry name" value="Transcription elongation factor spt6"/>
    <property type="match status" value="1"/>
</dbReference>
<dbReference type="PANTHER" id="PTHR10145">
    <property type="entry name" value="TRANSCRIPTION ELONGATION FACTOR SPT6"/>
    <property type="match status" value="1"/>
</dbReference>
<dbReference type="CDD" id="cd00164">
    <property type="entry name" value="S1_like"/>
    <property type="match status" value="1"/>
</dbReference>
<gene>
    <name evidence="13" type="ORF">NEMVEDRAFT_v1g192816</name>
</gene>
<evidence type="ECO:0000259" key="12">
    <source>
        <dbReference type="PROSITE" id="PS50126"/>
    </source>
</evidence>
<dbReference type="InterPro" id="IPR012337">
    <property type="entry name" value="RNaseH-like_sf"/>
</dbReference>
<dbReference type="InterPro" id="IPR000980">
    <property type="entry name" value="SH2"/>
</dbReference>
<dbReference type="InParanoid" id="A7SRR7"/>
<dbReference type="Pfam" id="PF14641">
    <property type="entry name" value="HTH_44"/>
    <property type="match status" value="1"/>
</dbReference>
<evidence type="ECO:0000256" key="5">
    <source>
        <dbReference type="ARBA" id="ARBA00062894"/>
    </source>
</evidence>
<evidence type="ECO:0000256" key="7">
    <source>
        <dbReference type="ARBA" id="ARBA00077055"/>
    </source>
</evidence>
<dbReference type="InterPro" id="IPR036860">
    <property type="entry name" value="SH2_dom_sf"/>
</dbReference>
<dbReference type="GO" id="GO:0003677">
    <property type="term" value="F:DNA binding"/>
    <property type="evidence" value="ECO:0007669"/>
    <property type="project" value="InterPro"/>
</dbReference>
<evidence type="ECO:0000256" key="8">
    <source>
        <dbReference type="PIRNR" id="PIRNR036947"/>
    </source>
</evidence>
<feature type="compositionally biased region" description="Polar residues" evidence="10">
    <location>
        <begin position="1415"/>
        <end position="1436"/>
    </location>
</feature>
<dbReference type="FunFam" id="1.10.3500.10:FF:000001">
    <property type="entry name" value="Transcription elongation factor spt6"/>
    <property type="match status" value="1"/>
</dbReference>
<dbReference type="Gene3D" id="1.10.150.850">
    <property type="entry name" value="Spt6, helix-hairpin-helix domain"/>
    <property type="match status" value="1"/>
</dbReference>
<dbReference type="InterPro" id="IPR032706">
    <property type="entry name" value="Spt6_HHH"/>
</dbReference>
<keyword evidence="14" id="KW-1185">Reference proteome</keyword>
<dbReference type="InterPro" id="IPR012340">
    <property type="entry name" value="NA-bd_OB-fold"/>
</dbReference>
<dbReference type="InterPro" id="IPR037027">
    <property type="entry name" value="YqgF/RNaseH-like_dom_sf"/>
</dbReference>
<comment type="function">
    <text evidence="8">Histone H3-H4 chaperone that plays a role in maintenance of chromatin structure during RNA polymerase II transcription elongation.</text>
</comment>
<feature type="compositionally biased region" description="Low complexity" evidence="10">
    <location>
        <begin position="1437"/>
        <end position="1458"/>
    </location>
</feature>
<dbReference type="FunFam" id="1.10.150.850:FF:000001">
    <property type="entry name" value="Transcription elongation factor spt6"/>
    <property type="match status" value="1"/>
</dbReference>
<keyword evidence="3 8" id="KW-0804">Transcription</keyword>
<name>A7SRR7_NEMVE</name>
<dbReference type="Proteomes" id="UP000001593">
    <property type="component" value="Unassembled WGS sequence"/>
</dbReference>
<dbReference type="PIRSF" id="PIRSF036947">
    <property type="entry name" value="Spt6"/>
    <property type="match status" value="1"/>
</dbReference>
<dbReference type="Pfam" id="PF14639">
    <property type="entry name" value="YqgF"/>
    <property type="match status" value="1"/>
</dbReference>
<dbReference type="CDD" id="cd09928">
    <property type="entry name" value="SH2_Cterm_SPT6_like"/>
    <property type="match status" value="1"/>
</dbReference>
<feature type="compositionally biased region" description="Acidic residues" evidence="10">
    <location>
        <begin position="87"/>
        <end position="102"/>
    </location>
</feature>
<dbReference type="GO" id="GO:0042393">
    <property type="term" value="F:histone binding"/>
    <property type="evidence" value="ECO:0000318"/>
    <property type="project" value="GO_Central"/>
</dbReference>
<dbReference type="Gene3D" id="3.30.505.10">
    <property type="entry name" value="SH2 domain"/>
    <property type="match status" value="2"/>
</dbReference>